<dbReference type="EMBL" id="BRZM01002563">
    <property type="protein sequence ID" value="GLD74890.1"/>
    <property type="molecule type" value="Genomic_DNA"/>
</dbReference>
<accession>A0AAD3NM19</accession>
<proteinExistence type="predicted"/>
<evidence type="ECO:0000313" key="1">
    <source>
        <dbReference type="EMBL" id="GLD74890.1"/>
    </source>
</evidence>
<gene>
    <name evidence="1" type="ORF">AKAME5_002622200</name>
</gene>
<name>A0AAD3NM19_LATJO</name>
<sequence>MLTQWPRRPCPAWSGKRTDGLRATAGLGCWLQKLRLSWTRLKSADAKAFNMCLKVNLLFGPQTTSVTILNGTNEGYAGFKLCYQEVLKVVKGIIHQPYELEDINVFYAFSYYYDRAVMVSKEGCWRSETSRRELRRLTKKVNNVEASWALGATLDHFHNLKIH</sequence>
<evidence type="ECO:0000313" key="2">
    <source>
        <dbReference type="Proteomes" id="UP001279410"/>
    </source>
</evidence>
<comment type="caution">
    <text evidence="1">The sequence shown here is derived from an EMBL/GenBank/DDBJ whole genome shotgun (WGS) entry which is preliminary data.</text>
</comment>
<organism evidence="1 2">
    <name type="scientific">Lates japonicus</name>
    <name type="common">Japanese lates</name>
    <dbReference type="NCBI Taxonomy" id="270547"/>
    <lineage>
        <taxon>Eukaryota</taxon>
        <taxon>Metazoa</taxon>
        <taxon>Chordata</taxon>
        <taxon>Craniata</taxon>
        <taxon>Vertebrata</taxon>
        <taxon>Euteleostomi</taxon>
        <taxon>Actinopterygii</taxon>
        <taxon>Neopterygii</taxon>
        <taxon>Teleostei</taxon>
        <taxon>Neoteleostei</taxon>
        <taxon>Acanthomorphata</taxon>
        <taxon>Carangaria</taxon>
        <taxon>Carangaria incertae sedis</taxon>
        <taxon>Centropomidae</taxon>
        <taxon>Lates</taxon>
    </lineage>
</organism>
<keyword evidence="2" id="KW-1185">Reference proteome</keyword>
<protein>
    <submittedName>
        <fullName evidence="1">Ectonucleoside triphosphate diphosphohydrolase 5</fullName>
    </submittedName>
</protein>
<dbReference type="AlphaFoldDB" id="A0AAD3NM19"/>
<dbReference type="Proteomes" id="UP001279410">
    <property type="component" value="Unassembled WGS sequence"/>
</dbReference>
<reference evidence="1" key="1">
    <citation type="submission" date="2022-08" db="EMBL/GenBank/DDBJ databases">
        <title>Genome sequencing of akame (Lates japonicus).</title>
        <authorList>
            <person name="Hashiguchi Y."/>
            <person name="Takahashi H."/>
        </authorList>
    </citation>
    <scope>NUCLEOTIDE SEQUENCE</scope>
    <source>
        <strain evidence="1">Kochi</strain>
    </source>
</reference>